<accession>A0A367FSG2</accession>
<dbReference type="SUPFAM" id="SSF140453">
    <property type="entry name" value="EsxAB dimer-like"/>
    <property type="match status" value="1"/>
</dbReference>
<dbReference type="OrthoDB" id="4278078at2"/>
<dbReference type="InterPro" id="IPR036689">
    <property type="entry name" value="ESAT-6-like_sf"/>
</dbReference>
<dbReference type="EMBL" id="QOIL01000002">
    <property type="protein sequence ID" value="RCG32630.1"/>
    <property type="molecule type" value="Genomic_DNA"/>
</dbReference>
<proteinExistence type="inferred from homology"/>
<gene>
    <name evidence="2" type="ORF">DQ384_03830</name>
</gene>
<organism evidence="2 3">
    <name type="scientific">Sphaerisporangium album</name>
    <dbReference type="NCBI Taxonomy" id="509200"/>
    <lineage>
        <taxon>Bacteria</taxon>
        <taxon>Bacillati</taxon>
        <taxon>Actinomycetota</taxon>
        <taxon>Actinomycetes</taxon>
        <taxon>Streptosporangiales</taxon>
        <taxon>Streptosporangiaceae</taxon>
        <taxon>Sphaerisporangium</taxon>
    </lineage>
</organism>
<dbReference type="Proteomes" id="UP000253094">
    <property type="component" value="Unassembled WGS sequence"/>
</dbReference>
<evidence type="ECO:0000313" key="3">
    <source>
        <dbReference type="Proteomes" id="UP000253094"/>
    </source>
</evidence>
<reference evidence="2 3" key="1">
    <citation type="submission" date="2018-06" db="EMBL/GenBank/DDBJ databases">
        <title>Sphaerisporangium craniellae sp. nov., isolated from a marine sponge in the South China Sea.</title>
        <authorList>
            <person name="Li L."/>
        </authorList>
    </citation>
    <scope>NUCLEOTIDE SEQUENCE [LARGE SCALE GENOMIC DNA]</scope>
    <source>
        <strain evidence="2 3">CCTCC AA 208026</strain>
    </source>
</reference>
<dbReference type="NCBIfam" id="TIGR03930">
    <property type="entry name" value="WXG100_ESAT6"/>
    <property type="match status" value="1"/>
</dbReference>
<protein>
    <recommendedName>
        <fullName evidence="1">ESAT-6-like protein</fullName>
    </recommendedName>
</protein>
<comment type="caution">
    <text evidence="2">The sequence shown here is derived from an EMBL/GenBank/DDBJ whole genome shotgun (WGS) entry which is preliminary data.</text>
</comment>
<comment type="similarity">
    <text evidence="1">Belongs to the WXG100 family.</text>
</comment>
<dbReference type="Gene3D" id="1.10.287.1060">
    <property type="entry name" value="ESAT-6-like"/>
    <property type="match status" value="1"/>
</dbReference>
<dbReference type="Pfam" id="PF06013">
    <property type="entry name" value="WXG100"/>
    <property type="match status" value="1"/>
</dbReference>
<dbReference type="AlphaFoldDB" id="A0A367FSG2"/>
<evidence type="ECO:0000313" key="2">
    <source>
        <dbReference type="EMBL" id="RCG32630.1"/>
    </source>
</evidence>
<dbReference type="RefSeq" id="WP_114027265.1">
    <property type="nucleotide sequence ID" value="NZ_QOIL01000002.1"/>
</dbReference>
<sequence>MAGINNDIDRTLVNFGTMTTGRQDFARQWQAMEGTLQDLEGDLDRLLGEWEGDARSAYWAARAQWDAASGRMAALLQQLGAVIEQGHENFSLAERANVAMFDGK</sequence>
<evidence type="ECO:0000256" key="1">
    <source>
        <dbReference type="RuleBase" id="RU362001"/>
    </source>
</evidence>
<keyword evidence="3" id="KW-1185">Reference proteome</keyword>
<name>A0A367FSG2_9ACTN</name>
<dbReference type="InterPro" id="IPR010310">
    <property type="entry name" value="T7SS_ESAT-6-like"/>
</dbReference>